<feature type="region of interest" description="Disordered" evidence="1">
    <location>
        <begin position="175"/>
        <end position="196"/>
    </location>
</feature>
<gene>
    <name evidence="2" type="ORF">CTOB1V02_LOCUS5743</name>
</gene>
<feature type="compositionally biased region" description="Basic and acidic residues" evidence="1">
    <location>
        <begin position="186"/>
        <end position="196"/>
    </location>
</feature>
<accession>A0A7R8ZL07</accession>
<dbReference type="EMBL" id="OB661281">
    <property type="protein sequence ID" value="CAD7227848.1"/>
    <property type="molecule type" value="Genomic_DNA"/>
</dbReference>
<evidence type="ECO:0000256" key="1">
    <source>
        <dbReference type="SAM" id="MobiDB-lite"/>
    </source>
</evidence>
<reference evidence="2" key="1">
    <citation type="submission" date="2020-11" db="EMBL/GenBank/DDBJ databases">
        <authorList>
            <person name="Tran Van P."/>
        </authorList>
    </citation>
    <scope>NUCLEOTIDE SEQUENCE</scope>
</reference>
<protein>
    <submittedName>
        <fullName evidence="2">Uncharacterized protein</fullName>
    </submittedName>
</protein>
<evidence type="ECO:0000313" key="2">
    <source>
        <dbReference type="EMBL" id="CAD7227848.1"/>
    </source>
</evidence>
<dbReference type="AlphaFoldDB" id="A0A7R8ZL07"/>
<organism evidence="2">
    <name type="scientific">Cyprideis torosa</name>
    <dbReference type="NCBI Taxonomy" id="163714"/>
    <lineage>
        <taxon>Eukaryota</taxon>
        <taxon>Metazoa</taxon>
        <taxon>Ecdysozoa</taxon>
        <taxon>Arthropoda</taxon>
        <taxon>Crustacea</taxon>
        <taxon>Oligostraca</taxon>
        <taxon>Ostracoda</taxon>
        <taxon>Podocopa</taxon>
        <taxon>Podocopida</taxon>
        <taxon>Cytherocopina</taxon>
        <taxon>Cytheroidea</taxon>
        <taxon>Cytherideidae</taxon>
        <taxon>Cyprideis</taxon>
    </lineage>
</organism>
<sequence length="196" mass="22131">MFQFVLADNLTGFHFEFGEGRFGEGRDIKDGARRGVKGFVSGHPAPKRGSYRVLIQEPEMTKRRTMILHDSWLGGTYNQLVFAGFLPLRLTYSRDATGLGTLHPILFPAELETDRLGEMEEKELSSDFIMNWSGRPVALALSQQHQILPGKNEKLRLTVCVPTIAQKTFQIRNRPATQSQPYATKQIKDQKCPPAQ</sequence>
<proteinExistence type="predicted"/>
<name>A0A7R8ZL07_9CRUS</name>